<evidence type="ECO:0000313" key="1">
    <source>
        <dbReference type="EMBL" id="KAK8584400.1"/>
    </source>
</evidence>
<gene>
    <name evidence="1" type="ORF">V6N12_068644</name>
</gene>
<accession>A0ABR2FQM1</accession>
<evidence type="ECO:0000313" key="2">
    <source>
        <dbReference type="Proteomes" id="UP001472677"/>
    </source>
</evidence>
<protein>
    <submittedName>
        <fullName evidence="1">Uncharacterized protein</fullName>
    </submittedName>
</protein>
<dbReference type="Proteomes" id="UP001472677">
    <property type="component" value="Unassembled WGS sequence"/>
</dbReference>
<sequence length="158" mass="18110">MKEFSTFERGKALIETDWFQDIDETMKLKDDGYSYMIYVKEMEYMSLVFSSCKCQGGDAPEGSSEGVSEGSLQEDREVEGEGHLVWQDNKLCEDARKLNLQLMEDSNMVVERMMDEDVRLIHHDQVVICELDIRLSDECVHDIILVDSCLMNVPISGP</sequence>
<proteinExistence type="predicted"/>
<dbReference type="EMBL" id="JBBPBM010000005">
    <property type="protein sequence ID" value="KAK8584400.1"/>
    <property type="molecule type" value="Genomic_DNA"/>
</dbReference>
<comment type="caution">
    <text evidence="1">The sequence shown here is derived from an EMBL/GenBank/DDBJ whole genome shotgun (WGS) entry which is preliminary data.</text>
</comment>
<reference evidence="1 2" key="1">
    <citation type="journal article" date="2024" name="G3 (Bethesda)">
        <title>Genome assembly of Hibiscus sabdariffa L. provides insights into metabolisms of medicinal natural products.</title>
        <authorList>
            <person name="Kim T."/>
        </authorList>
    </citation>
    <scope>NUCLEOTIDE SEQUENCE [LARGE SCALE GENOMIC DNA]</scope>
    <source>
        <strain evidence="1">TK-2024</strain>
        <tissue evidence="1">Old leaves</tissue>
    </source>
</reference>
<keyword evidence="2" id="KW-1185">Reference proteome</keyword>
<name>A0ABR2FQM1_9ROSI</name>
<organism evidence="1 2">
    <name type="scientific">Hibiscus sabdariffa</name>
    <name type="common">roselle</name>
    <dbReference type="NCBI Taxonomy" id="183260"/>
    <lineage>
        <taxon>Eukaryota</taxon>
        <taxon>Viridiplantae</taxon>
        <taxon>Streptophyta</taxon>
        <taxon>Embryophyta</taxon>
        <taxon>Tracheophyta</taxon>
        <taxon>Spermatophyta</taxon>
        <taxon>Magnoliopsida</taxon>
        <taxon>eudicotyledons</taxon>
        <taxon>Gunneridae</taxon>
        <taxon>Pentapetalae</taxon>
        <taxon>rosids</taxon>
        <taxon>malvids</taxon>
        <taxon>Malvales</taxon>
        <taxon>Malvaceae</taxon>
        <taxon>Malvoideae</taxon>
        <taxon>Hibiscus</taxon>
    </lineage>
</organism>